<dbReference type="AlphaFoldDB" id="A0A816MLA6"/>
<organism evidence="1">
    <name type="scientific">Brassica napus</name>
    <name type="common">Rape</name>
    <dbReference type="NCBI Taxonomy" id="3708"/>
    <lineage>
        <taxon>Eukaryota</taxon>
        <taxon>Viridiplantae</taxon>
        <taxon>Streptophyta</taxon>
        <taxon>Embryophyta</taxon>
        <taxon>Tracheophyta</taxon>
        <taxon>Spermatophyta</taxon>
        <taxon>Magnoliopsida</taxon>
        <taxon>eudicotyledons</taxon>
        <taxon>Gunneridae</taxon>
        <taxon>Pentapetalae</taxon>
        <taxon>rosids</taxon>
        <taxon>malvids</taxon>
        <taxon>Brassicales</taxon>
        <taxon>Brassicaceae</taxon>
        <taxon>Brassiceae</taxon>
        <taxon>Brassica</taxon>
    </lineage>
</organism>
<dbReference type="EMBL" id="HG994371">
    <property type="protein sequence ID" value="CAF1991027.1"/>
    <property type="molecule type" value="Genomic_DNA"/>
</dbReference>
<reference evidence="1" key="1">
    <citation type="submission" date="2021-01" db="EMBL/GenBank/DDBJ databases">
        <authorList>
            <consortium name="Genoscope - CEA"/>
            <person name="William W."/>
        </authorList>
    </citation>
    <scope>NUCLEOTIDE SEQUENCE</scope>
</reference>
<feature type="non-terminal residue" evidence="1">
    <location>
        <position position="1"/>
    </location>
</feature>
<accession>A0A816MLA6</accession>
<gene>
    <name evidence="1" type="ORF">DARMORV10_C07P28080.1</name>
</gene>
<name>A0A816MLA6_BRANA</name>
<dbReference type="Proteomes" id="UP001295469">
    <property type="component" value="Chromosome C07"/>
</dbReference>
<proteinExistence type="predicted"/>
<protein>
    <submittedName>
        <fullName evidence="1">(rape) hypothetical protein</fullName>
    </submittedName>
</protein>
<sequence>MTRILDFTDKLTQKIIEAVETLFVLVKLLETLFVLVKHRILVCLFCLSSA</sequence>
<evidence type="ECO:0000313" key="1">
    <source>
        <dbReference type="EMBL" id="CAF1991027.1"/>
    </source>
</evidence>